<evidence type="ECO:0000313" key="1">
    <source>
        <dbReference type="EMBL" id="KAF0773366.1"/>
    </source>
</evidence>
<name>A0A6G0ZPD1_APHCR</name>
<comment type="caution">
    <text evidence="1">The sequence shown here is derived from an EMBL/GenBank/DDBJ whole genome shotgun (WGS) entry which is preliminary data.</text>
</comment>
<keyword evidence="2" id="KW-1185">Reference proteome</keyword>
<evidence type="ECO:0000313" key="2">
    <source>
        <dbReference type="Proteomes" id="UP000478052"/>
    </source>
</evidence>
<organism evidence="1 2">
    <name type="scientific">Aphis craccivora</name>
    <name type="common">Cowpea aphid</name>
    <dbReference type="NCBI Taxonomy" id="307492"/>
    <lineage>
        <taxon>Eukaryota</taxon>
        <taxon>Metazoa</taxon>
        <taxon>Ecdysozoa</taxon>
        <taxon>Arthropoda</taxon>
        <taxon>Hexapoda</taxon>
        <taxon>Insecta</taxon>
        <taxon>Pterygota</taxon>
        <taxon>Neoptera</taxon>
        <taxon>Paraneoptera</taxon>
        <taxon>Hemiptera</taxon>
        <taxon>Sternorrhyncha</taxon>
        <taxon>Aphidomorpha</taxon>
        <taxon>Aphidoidea</taxon>
        <taxon>Aphididae</taxon>
        <taxon>Aphidini</taxon>
        <taxon>Aphis</taxon>
        <taxon>Aphis</taxon>
    </lineage>
</organism>
<sequence length="69" mass="7540">MMTSNQLIVIIIDQNFSGYMSSPERASSRTGYTAAPYMSPGGSSFDDNSYYGYGPRTGSITPVIDEETR</sequence>
<proteinExistence type="predicted"/>
<dbReference type="AlphaFoldDB" id="A0A6G0ZPD1"/>
<accession>A0A6G0ZPD1</accession>
<gene>
    <name evidence="1" type="ORF">FWK35_00004085</name>
</gene>
<dbReference type="EMBL" id="VUJU01000069">
    <property type="protein sequence ID" value="KAF0773366.1"/>
    <property type="molecule type" value="Genomic_DNA"/>
</dbReference>
<dbReference type="Proteomes" id="UP000478052">
    <property type="component" value="Unassembled WGS sequence"/>
</dbReference>
<reference evidence="1 2" key="1">
    <citation type="submission" date="2019-08" db="EMBL/GenBank/DDBJ databases">
        <title>Whole genome of Aphis craccivora.</title>
        <authorList>
            <person name="Voronova N.V."/>
            <person name="Shulinski R.S."/>
            <person name="Bandarenka Y.V."/>
            <person name="Zhorov D.G."/>
            <person name="Warner D."/>
        </authorList>
    </citation>
    <scope>NUCLEOTIDE SEQUENCE [LARGE SCALE GENOMIC DNA]</scope>
    <source>
        <strain evidence="1">180601</strain>
        <tissue evidence="1">Whole Body</tissue>
    </source>
</reference>
<dbReference type="OrthoDB" id="6022652at2759"/>
<protein>
    <submittedName>
        <fullName evidence="1">Coiled-coil domain-containing protein isoform X7</fullName>
    </submittedName>
</protein>